<dbReference type="AlphaFoldDB" id="A0A343VR42"/>
<organism evidence="2">
    <name type="scientific">Mycolicibacterium sp. CBMA 213</name>
    <dbReference type="NCBI Taxonomy" id="1968788"/>
    <lineage>
        <taxon>Bacteria</taxon>
        <taxon>Bacillati</taxon>
        <taxon>Actinomycetota</taxon>
        <taxon>Actinomycetes</taxon>
        <taxon>Mycobacteriales</taxon>
        <taxon>Mycobacteriaceae</taxon>
        <taxon>Mycolicibacterium</taxon>
    </lineage>
</organism>
<gene>
    <name evidence="2" type="ORF">B5P44_p00071</name>
</gene>
<feature type="region of interest" description="Disordered" evidence="1">
    <location>
        <begin position="67"/>
        <end position="107"/>
    </location>
</feature>
<protein>
    <submittedName>
        <fullName evidence="2">Uncharacterized protein</fullName>
    </submittedName>
</protein>
<dbReference type="EMBL" id="MF600313">
    <property type="protein sequence ID" value="AVN58366.1"/>
    <property type="molecule type" value="Genomic_DNA"/>
</dbReference>
<evidence type="ECO:0000313" key="2">
    <source>
        <dbReference type="EMBL" id="AVN58366.1"/>
    </source>
</evidence>
<accession>A0A343VR42</accession>
<keyword evidence="2" id="KW-0614">Plasmid</keyword>
<feature type="compositionally biased region" description="Basic residues" evidence="1">
    <location>
        <begin position="74"/>
        <end position="85"/>
    </location>
</feature>
<proteinExistence type="predicted"/>
<evidence type="ECO:0000256" key="1">
    <source>
        <dbReference type="SAM" id="MobiDB-lite"/>
    </source>
</evidence>
<dbReference type="RefSeq" id="WP_155921836.1">
    <property type="nucleotide sequence ID" value="NZ_MF600313.1"/>
</dbReference>
<name>A0A343VR42_9MYCO</name>
<sequence>MASVTDRNEIAETIIGSLAELDRLKTELGDKSAAVEHAENERDVVAEKYGDKITEILDTGWATAQALASQGHTVPKKRPGPARRRQPADGAENANADDQHNPSTDND</sequence>
<reference evidence="2" key="1">
    <citation type="journal article" date="2018" name="Front. Microbiol.">
        <title>Beyond the Limits: tRNA Array Units in Mycobacterium Genomes.</title>
        <authorList>
            <person name="Morgado S.M."/>
            <person name="Vicente A.C."/>
        </authorList>
    </citation>
    <scope>NUCLEOTIDE SEQUENCE</scope>
    <source>
        <strain evidence="2">CBMA 213</strain>
        <plasmid evidence="2">pCBMA213_1</plasmid>
    </source>
</reference>
<geneLocation type="plasmid" evidence="2">
    <name>pCBMA213_1</name>
</geneLocation>